<comment type="caution">
    <text evidence="5">The sequence shown here is derived from an EMBL/GenBank/DDBJ whole genome shotgun (WGS) entry which is preliminary data.</text>
</comment>
<proteinExistence type="predicted"/>
<evidence type="ECO:0000313" key="6">
    <source>
        <dbReference type="EMBL" id="SEO19247.1"/>
    </source>
</evidence>
<dbReference type="GO" id="GO:0003700">
    <property type="term" value="F:DNA-binding transcription factor activity"/>
    <property type="evidence" value="ECO:0007669"/>
    <property type="project" value="InterPro"/>
</dbReference>
<dbReference type="SUPFAM" id="SSF46785">
    <property type="entry name" value="Winged helix' DNA-binding domain"/>
    <property type="match status" value="1"/>
</dbReference>
<dbReference type="SMART" id="SM00347">
    <property type="entry name" value="HTH_MARR"/>
    <property type="match status" value="1"/>
</dbReference>
<dbReference type="InterPro" id="IPR039422">
    <property type="entry name" value="MarR/SlyA-like"/>
</dbReference>
<dbReference type="PROSITE" id="PS50995">
    <property type="entry name" value="HTH_MARR_2"/>
    <property type="match status" value="1"/>
</dbReference>
<name>A0A1H8MPI5_9BACI</name>
<dbReference type="InterPro" id="IPR000835">
    <property type="entry name" value="HTH_MarR-typ"/>
</dbReference>
<dbReference type="CDD" id="cd00090">
    <property type="entry name" value="HTH_ARSR"/>
    <property type="match status" value="1"/>
</dbReference>
<dbReference type="Gene3D" id="1.10.10.10">
    <property type="entry name" value="Winged helix-like DNA-binding domain superfamily/Winged helix DNA-binding domain"/>
    <property type="match status" value="1"/>
</dbReference>
<dbReference type="GO" id="GO:0003677">
    <property type="term" value="F:DNA binding"/>
    <property type="evidence" value="ECO:0007669"/>
    <property type="project" value="UniProtKB-KW"/>
</dbReference>
<dbReference type="PANTHER" id="PTHR33164:SF43">
    <property type="entry name" value="HTH-TYPE TRANSCRIPTIONAL REPRESSOR YETL"/>
    <property type="match status" value="1"/>
</dbReference>
<evidence type="ECO:0000256" key="2">
    <source>
        <dbReference type="ARBA" id="ARBA00023125"/>
    </source>
</evidence>
<dbReference type="PRINTS" id="PR00598">
    <property type="entry name" value="HTHMARR"/>
</dbReference>
<protein>
    <submittedName>
        <fullName evidence="6">DNA-binding transcriptional regulator, MarR family</fullName>
    </submittedName>
</protein>
<evidence type="ECO:0000256" key="1">
    <source>
        <dbReference type="ARBA" id="ARBA00023015"/>
    </source>
</evidence>
<dbReference type="EMBL" id="FOCD01000009">
    <property type="protein sequence ID" value="SEO19247.1"/>
    <property type="molecule type" value="Genomic_DNA"/>
</dbReference>
<dbReference type="InterPro" id="IPR023187">
    <property type="entry name" value="Tscrpt_reg_MarR-type_CS"/>
</dbReference>
<dbReference type="GO" id="GO:0006950">
    <property type="term" value="P:response to stress"/>
    <property type="evidence" value="ECO:0007669"/>
    <property type="project" value="TreeGrafter"/>
</dbReference>
<evidence type="ECO:0000259" key="4">
    <source>
        <dbReference type="PROSITE" id="PS50995"/>
    </source>
</evidence>
<dbReference type="InterPro" id="IPR036390">
    <property type="entry name" value="WH_DNA-bd_sf"/>
</dbReference>
<keyword evidence="1" id="KW-0805">Transcription regulation</keyword>
<dbReference type="PANTHER" id="PTHR33164">
    <property type="entry name" value="TRANSCRIPTIONAL REGULATOR, MARR FAMILY"/>
    <property type="match status" value="1"/>
</dbReference>
<dbReference type="Proteomes" id="UP000216013">
    <property type="component" value="Unassembled WGS sequence"/>
</dbReference>
<evidence type="ECO:0000313" key="7">
    <source>
        <dbReference type="Proteomes" id="UP000199735"/>
    </source>
</evidence>
<evidence type="ECO:0000313" key="8">
    <source>
        <dbReference type="Proteomes" id="UP000216013"/>
    </source>
</evidence>
<dbReference type="RefSeq" id="WP_093881677.1">
    <property type="nucleotide sequence ID" value="NZ_NPBV01000032.1"/>
</dbReference>
<dbReference type="InterPro" id="IPR011991">
    <property type="entry name" value="ArsR-like_HTH"/>
</dbReference>
<reference evidence="5 8" key="2">
    <citation type="submission" date="2017-07" db="EMBL/GenBank/DDBJ databases">
        <title>Isolation and whole genome analysis of endospore-forming bacteria from heroin.</title>
        <authorList>
            <person name="Kalinowski J."/>
            <person name="Ahrens B."/>
            <person name="Al-Dilaimi A."/>
            <person name="Winkler A."/>
            <person name="Wibberg D."/>
            <person name="Schleenbecker U."/>
            <person name="Ruckert C."/>
            <person name="Wolfel R."/>
            <person name="Grass G."/>
        </authorList>
    </citation>
    <scope>NUCLEOTIDE SEQUENCE [LARGE SCALE GENOMIC DNA]</scope>
    <source>
        <strain evidence="5 8">7528</strain>
    </source>
</reference>
<keyword evidence="2 6" id="KW-0238">DNA-binding</keyword>
<dbReference type="AlphaFoldDB" id="A0A1H8MPI5"/>
<keyword evidence="3" id="KW-0804">Transcription</keyword>
<gene>
    <name evidence="5" type="ORF">CHH64_17705</name>
    <name evidence="6" type="ORF">SAMN04489762_3672</name>
</gene>
<sequence length="160" mass="18194">MRTIFFVEGMTTLTDEEKISQVIQSFRCLNQAFHKQFWHNADQLGVTVVQLHILKVLADEPGTGLNDLAHKVNASKSTVSETVERLVQAELVKRERSTHDRRAIVLSLTPKGLEQKKTAYRTYLQRLGNISDFSTEEVETLLSLHSRLLQKITTQGDETT</sequence>
<evidence type="ECO:0000256" key="3">
    <source>
        <dbReference type="ARBA" id="ARBA00023163"/>
    </source>
</evidence>
<dbReference type="Pfam" id="PF01047">
    <property type="entry name" value="MarR"/>
    <property type="match status" value="1"/>
</dbReference>
<dbReference type="PROSITE" id="PS01117">
    <property type="entry name" value="HTH_MARR_1"/>
    <property type="match status" value="1"/>
</dbReference>
<evidence type="ECO:0000313" key="5">
    <source>
        <dbReference type="EMBL" id="PAD19734.1"/>
    </source>
</evidence>
<dbReference type="InterPro" id="IPR036388">
    <property type="entry name" value="WH-like_DNA-bd_sf"/>
</dbReference>
<accession>A0A1H8MPI5</accession>
<reference evidence="6 7" key="1">
    <citation type="submission" date="2016-10" db="EMBL/GenBank/DDBJ databases">
        <authorList>
            <person name="Varghese N."/>
            <person name="Submissions S."/>
        </authorList>
    </citation>
    <scope>NUCLEOTIDE SEQUENCE [LARGE SCALE GENOMIC DNA]</scope>
    <source>
        <strain evidence="6 7">DSM 21619</strain>
    </source>
</reference>
<dbReference type="Proteomes" id="UP000199735">
    <property type="component" value="Unassembled WGS sequence"/>
</dbReference>
<dbReference type="EMBL" id="NPBV01000032">
    <property type="protein sequence ID" value="PAD19734.1"/>
    <property type="molecule type" value="Genomic_DNA"/>
</dbReference>
<feature type="domain" description="HTH marR-type" evidence="4">
    <location>
        <begin position="15"/>
        <end position="150"/>
    </location>
</feature>
<organism evidence="5 8">
    <name type="scientific">Terribacillus saccharophilus</name>
    <dbReference type="NCBI Taxonomy" id="361277"/>
    <lineage>
        <taxon>Bacteria</taxon>
        <taxon>Bacillati</taxon>
        <taxon>Bacillota</taxon>
        <taxon>Bacilli</taxon>
        <taxon>Bacillales</taxon>
        <taxon>Bacillaceae</taxon>
        <taxon>Terribacillus</taxon>
    </lineage>
</organism>